<dbReference type="AlphaFoldDB" id="A0A086PQH0"/>
<sequence length="127" mass="14669">MVPQKRKEYVMFVSTHRNTRSLFVWFLEGTFFSFTFSPLFCWRHAKVSDFSPRGKHSSTTRQRKTACIKFTTANVRGRRTAETSCQTLCGPRIAGRSVRTQKSHFLPSRGHRTCVICLGRCSKKDIC</sequence>
<reference evidence="2 3" key="1">
    <citation type="submission" date="2014-04" db="EMBL/GenBank/DDBJ databases">
        <authorList>
            <person name="Sibley D."/>
            <person name="Venepally P."/>
            <person name="Karamycheva S."/>
            <person name="Hadjithomas M."/>
            <person name="Khan A."/>
            <person name="Brunk B."/>
            <person name="Roos D."/>
            <person name="Caler E."/>
            <person name="Lorenzi H."/>
        </authorList>
    </citation>
    <scope>NUCLEOTIDE SEQUENCE [LARGE SCALE GENOMIC DNA]</scope>
    <source>
        <strain evidence="2 3">MAS</strain>
    </source>
</reference>
<name>A0A086PQH0_TOXGO</name>
<organism evidence="2 3">
    <name type="scientific">Toxoplasma gondii MAS</name>
    <dbReference type="NCBI Taxonomy" id="943118"/>
    <lineage>
        <taxon>Eukaryota</taxon>
        <taxon>Sar</taxon>
        <taxon>Alveolata</taxon>
        <taxon>Apicomplexa</taxon>
        <taxon>Conoidasida</taxon>
        <taxon>Coccidia</taxon>
        <taxon>Eucoccidiorida</taxon>
        <taxon>Eimeriorina</taxon>
        <taxon>Sarcocystidae</taxon>
        <taxon>Toxoplasma</taxon>
    </lineage>
</organism>
<keyword evidence="1" id="KW-0472">Membrane</keyword>
<gene>
    <name evidence="2" type="ORF">TGMAS_250905</name>
</gene>
<dbReference type="Proteomes" id="UP000028821">
    <property type="component" value="Unassembled WGS sequence"/>
</dbReference>
<accession>A0A086PQH0</accession>
<keyword evidence="1" id="KW-0812">Transmembrane</keyword>
<evidence type="ECO:0000256" key="1">
    <source>
        <dbReference type="SAM" id="Phobius"/>
    </source>
</evidence>
<proteinExistence type="predicted"/>
<keyword evidence="1" id="KW-1133">Transmembrane helix</keyword>
<protein>
    <recommendedName>
        <fullName evidence="4">Transmembrane protein</fullName>
    </recommendedName>
</protein>
<dbReference type="VEuPathDB" id="ToxoDB:TGMAS_250905"/>
<dbReference type="EMBL" id="AEXC02002769">
    <property type="protein sequence ID" value="KFH02602.1"/>
    <property type="molecule type" value="Genomic_DNA"/>
</dbReference>
<evidence type="ECO:0000313" key="2">
    <source>
        <dbReference type="EMBL" id="KFH02602.1"/>
    </source>
</evidence>
<feature type="transmembrane region" description="Helical" evidence="1">
    <location>
        <begin position="21"/>
        <end position="40"/>
    </location>
</feature>
<comment type="caution">
    <text evidence="2">The sequence shown here is derived from an EMBL/GenBank/DDBJ whole genome shotgun (WGS) entry which is preliminary data.</text>
</comment>
<evidence type="ECO:0000313" key="3">
    <source>
        <dbReference type="Proteomes" id="UP000028821"/>
    </source>
</evidence>
<evidence type="ECO:0008006" key="4">
    <source>
        <dbReference type="Google" id="ProtNLM"/>
    </source>
</evidence>